<keyword evidence="2 4" id="KW-0479">Metal-binding</keyword>
<evidence type="ECO:0000313" key="8">
    <source>
        <dbReference type="Proteomes" id="UP000535501"/>
    </source>
</evidence>
<dbReference type="Gene3D" id="1.10.760.10">
    <property type="entry name" value="Cytochrome c-like domain"/>
    <property type="match status" value="1"/>
</dbReference>
<keyword evidence="3 4" id="KW-0408">Iron</keyword>
<keyword evidence="1 4" id="KW-0349">Heme</keyword>
<dbReference type="EMBL" id="JACHEJ010000004">
    <property type="protein sequence ID" value="MBB6180267.1"/>
    <property type="molecule type" value="Genomic_DNA"/>
</dbReference>
<comment type="caution">
    <text evidence="7">The sequence shown here is derived from an EMBL/GenBank/DDBJ whole genome shotgun (WGS) entry which is preliminary data.</text>
</comment>
<evidence type="ECO:0000256" key="4">
    <source>
        <dbReference type="PROSITE-ProRule" id="PRU00433"/>
    </source>
</evidence>
<accession>A0A7W9YXL0</accession>
<proteinExistence type="predicted"/>
<evidence type="ECO:0000256" key="2">
    <source>
        <dbReference type="ARBA" id="ARBA00022723"/>
    </source>
</evidence>
<keyword evidence="5" id="KW-0472">Membrane</keyword>
<evidence type="ECO:0000256" key="1">
    <source>
        <dbReference type="ARBA" id="ARBA00022617"/>
    </source>
</evidence>
<evidence type="ECO:0000259" key="6">
    <source>
        <dbReference type="PROSITE" id="PS51007"/>
    </source>
</evidence>
<protein>
    <submittedName>
        <fullName evidence="7">Nitric oxide reductase subunit C</fullName>
    </submittedName>
</protein>
<feature type="transmembrane region" description="Helical" evidence="5">
    <location>
        <begin position="12"/>
        <end position="36"/>
    </location>
</feature>
<feature type="domain" description="Cytochrome c" evidence="6">
    <location>
        <begin position="48"/>
        <end position="137"/>
    </location>
</feature>
<sequence length="150" mass="16841">MSERLTKTGARNVFYGGSAFFFAIFLGLTAHSHYYIRTTSTDESTLTDAVARGKHVWEENSCINCHSLLGEGSYFAPELGNVWIRYGGHEDAETARDTLKGWMAAMPTGIEGRRQMPQFNLTDQQLDDLAAFLEWTSRIKTQNWPPNDAG</sequence>
<name>A0A7W9YXL0_9HYPH</name>
<dbReference type="GO" id="GO:0046872">
    <property type="term" value="F:metal ion binding"/>
    <property type="evidence" value="ECO:0007669"/>
    <property type="project" value="UniProtKB-KW"/>
</dbReference>
<dbReference type="PROSITE" id="PS51007">
    <property type="entry name" value="CYTC"/>
    <property type="match status" value="1"/>
</dbReference>
<keyword evidence="5" id="KW-1133">Transmembrane helix</keyword>
<keyword evidence="5" id="KW-0812">Transmembrane</keyword>
<dbReference type="Pfam" id="PF00034">
    <property type="entry name" value="Cytochrom_C"/>
    <property type="match status" value="1"/>
</dbReference>
<dbReference type="SUPFAM" id="SSF46626">
    <property type="entry name" value="Cytochrome c"/>
    <property type="match status" value="1"/>
</dbReference>
<dbReference type="Proteomes" id="UP000535501">
    <property type="component" value="Unassembled WGS sequence"/>
</dbReference>
<dbReference type="GO" id="GO:0020037">
    <property type="term" value="F:heme binding"/>
    <property type="evidence" value="ECO:0007669"/>
    <property type="project" value="InterPro"/>
</dbReference>
<dbReference type="InterPro" id="IPR036909">
    <property type="entry name" value="Cyt_c-like_dom_sf"/>
</dbReference>
<keyword evidence="8" id="KW-1185">Reference proteome</keyword>
<organism evidence="7 8">
    <name type="scientific">Pseudorhizobium flavum</name>
    <dbReference type="NCBI Taxonomy" id="1335061"/>
    <lineage>
        <taxon>Bacteria</taxon>
        <taxon>Pseudomonadati</taxon>
        <taxon>Pseudomonadota</taxon>
        <taxon>Alphaproteobacteria</taxon>
        <taxon>Hyphomicrobiales</taxon>
        <taxon>Rhizobiaceae</taxon>
        <taxon>Rhizobium/Agrobacterium group</taxon>
        <taxon>Pseudorhizobium</taxon>
    </lineage>
</organism>
<dbReference type="GO" id="GO:0009055">
    <property type="term" value="F:electron transfer activity"/>
    <property type="evidence" value="ECO:0007669"/>
    <property type="project" value="InterPro"/>
</dbReference>
<gene>
    <name evidence="7" type="ORF">HNQ75_002242</name>
</gene>
<dbReference type="RefSeq" id="WP_052640603.1">
    <property type="nucleotide sequence ID" value="NZ_CANLQM010000002.1"/>
</dbReference>
<dbReference type="InterPro" id="IPR009056">
    <property type="entry name" value="Cyt_c-like_dom"/>
</dbReference>
<dbReference type="AlphaFoldDB" id="A0A7W9YXL0"/>
<evidence type="ECO:0000256" key="5">
    <source>
        <dbReference type="SAM" id="Phobius"/>
    </source>
</evidence>
<evidence type="ECO:0000313" key="7">
    <source>
        <dbReference type="EMBL" id="MBB6180267.1"/>
    </source>
</evidence>
<reference evidence="7 8" key="1">
    <citation type="submission" date="2020-08" db="EMBL/GenBank/DDBJ databases">
        <title>Genomic Encyclopedia of Type Strains, Phase IV (KMG-IV): sequencing the most valuable type-strain genomes for metagenomic binning, comparative biology and taxonomic classification.</title>
        <authorList>
            <person name="Goeker M."/>
        </authorList>
    </citation>
    <scope>NUCLEOTIDE SEQUENCE [LARGE SCALE GENOMIC DNA]</scope>
    <source>
        <strain evidence="7 8">DSM 102134</strain>
    </source>
</reference>
<evidence type="ECO:0000256" key="3">
    <source>
        <dbReference type="ARBA" id="ARBA00023004"/>
    </source>
</evidence>